<dbReference type="Gene3D" id="3.20.20.70">
    <property type="entry name" value="Aldolase class I"/>
    <property type="match status" value="1"/>
</dbReference>
<protein>
    <submittedName>
        <fullName evidence="2">Transaldolase</fullName>
    </submittedName>
</protein>
<dbReference type="InterPro" id="IPR050456">
    <property type="entry name" value="DeoC/FbaB_aldolase"/>
</dbReference>
<dbReference type="Proteomes" id="UP001162740">
    <property type="component" value="Chromosome"/>
</dbReference>
<reference evidence="2 3" key="1">
    <citation type="journal article" date="2021" name="Front. Microbiol.">
        <title>Bacterial Transformation of Aromatic Monomers in Softwood Black Liquor.</title>
        <authorList>
            <person name="Navas L.E."/>
            <person name="Dexter G."/>
            <person name="Liu J."/>
            <person name="Levy-Booth D."/>
            <person name="Cho M."/>
            <person name="Jang S.K."/>
            <person name="Mansfield S.D."/>
            <person name="Renneckar S."/>
            <person name="Mohn W.W."/>
            <person name="Eltis L.D."/>
        </authorList>
    </citation>
    <scope>NUCLEOTIDE SEQUENCE [LARGE SCALE GENOMIC DNA]</scope>
    <source>
        <strain evidence="2 3">GD02</strain>
    </source>
</reference>
<sequence length="282" mass="29526">MRTVSTLACKRVASGKSLRMSRICDPVTGRTLIVPMDHSVTVGPLGHADHADTTVRTLAEAGANAVVLHRGRARHVDPVHFARMALIVHLSAGTNLSLDIDAKVLVSGVDDALRLGADAVSIHVNIGSVTERRQLADFAAVSRECDTLGMPLLAMMYARGPQRSGRPTSQEIAHLAAIATDLGADMVKLDYTGATETMRTVVDSCPIPICVAGGDRAATDDAVLDLAGEILDAGVAGLSFGRNVFGASNPLVVATALSAMVHGMRPTRTNEHLGLDARLETA</sequence>
<dbReference type="PANTHER" id="PTHR47916">
    <property type="entry name" value="FRUCTOSE-BISPHOSPHATE ALDOLASE CLASS 1"/>
    <property type="match status" value="1"/>
</dbReference>
<dbReference type="SUPFAM" id="SSF51569">
    <property type="entry name" value="Aldolase"/>
    <property type="match status" value="1"/>
</dbReference>
<dbReference type="Pfam" id="PF01791">
    <property type="entry name" value="DeoC"/>
    <property type="match status" value="1"/>
</dbReference>
<accession>A0AA47AB74</accession>
<evidence type="ECO:0000313" key="2">
    <source>
        <dbReference type="EMBL" id="UZF46296.1"/>
    </source>
</evidence>
<dbReference type="InterPro" id="IPR002915">
    <property type="entry name" value="DeoC/FbaB/LacD_aldolase"/>
</dbReference>
<dbReference type="AlphaFoldDB" id="A0AA47AB74"/>
<dbReference type="InterPro" id="IPR041720">
    <property type="entry name" value="FbaB-like"/>
</dbReference>
<organism evidence="2 3">
    <name type="scientific">Rhodococcus rhodochrous</name>
    <dbReference type="NCBI Taxonomy" id="1829"/>
    <lineage>
        <taxon>Bacteria</taxon>
        <taxon>Bacillati</taxon>
        <taxon>Actinomycetota</taxon>
        <taxon>Actinomycetes</taxon>
        <taxon>Mycobacteriales</taxon>
        <taxon>Nocardiaceae</taxon>
        <taxon>Rhodococcus</taxon>
    </lineage>
</organism>
<dbReference type="PIRSF" id="PIRSF038992">
    <property type="entry name" value="Aldolase_Ia"/>
    <property type="match status" value="1"/>
</dbReference>
<dbReference type="EMBL" id="CP083974">
    <property type="protein sequence ID" value="UZF46296.1"/>
    <property type="molecule type" value="Genomic_DNA"/>
</dbReference>
<name>A0AA47AB74_RHORH</name>
<proteinExistence type="predicted"/>
<dbReference type="GO" id="GO:0004332">
    <property type="term" value="F:fructose-bisphosphate aldolase activity"/>
    <property type="evidence" value="ECO:0007669"/>
    <property type="project" value="InterPro"/>
</dbReference>
<dbReference type="RefSeq" id="WP_145708367.1">
    <property type="nucleotide sequence ID" value="NZ_CP083974.1"/>
</dbReference>
<dbReference type="PANTHER" id="PTHR47916:SF1">
    <property type="entry name" value="3-HYDROXY-5-PHOSPHONOOXYPENTANE-2,4-DIONE THIOLASE"/>
    <property type="match status" value="1"/>
</dbReference>
<gene>
    <name evidence="2" type="ORF">KUM34_006360</name>
</gene>
<dbReference type="NCBIfam" id="NF005556">
    <property type="entry name" value="PRK07226.1"/>
    <property type="match status" value="1"/>
</dbReference>
<dbReference type="CDD" id="cd00958">
    <property type="entry name" value="DhnA"/>
    <property type="match status" value="1"/>
</dbReference>
<feature type="active site" description="Schiff-base intermediate with dihydroxyacetone-P" evidence="1">
    <location>
        <position position="188"/>
    </location>
</feature>
<dbReference type="InterPro" id="IPR013785">
    <property type="entry name" value="Aldolase_TIM"/>
</dbReference>
<dbReference type="SMART" id="SM01133">
    <property type="entry name" value="DeoC"/>
    <property type="match status" value="1"/>
</dbReference>
<feature type="active site" description="Proton donor" evidence="1">
    <location>
        <position position="157"/>
    </location>
</feature>
<evidence type="ECO:0000256" key="1">
    <source>
        <dbReference type="PIRSR" id="PIRSR038992-1"/>
    </source>
</evidence>
<evidence type="ECO:0000313" key="3">
    <source>
        <dbReference type="Proteomes" id="UP001162740"/>
    </source>
</evidence>